<dbReference type="Gene3D" id="1.20.1540.10">
    <property type="entry name" value="Rhomboid-like"/>
    <property type="match status" value="1"/>
</dbReference>
<evidence type="ECO:0000256" key="6">
    <source>
        <dbReference type="ARBA" id="ARBA00023136"/>
    </source>
</evidence>
<gene>
    <name evidence="10" type="ORF">JIN84_07315</name>
</gene>
<dbReference type="SUPFAM" id="SSF144091">
    <property type="entry name" value="Rhomboid-like"/>
    <property type="match status" value="1"/>
</dbReference>
<keyword evidence="5 7" id="KW-1133">Transmembrane helix</keyword>
<keyword evidence="10" id="KW-0645">Protease</keyword>
<dbReference type="GO" id="GO:0006508">
    <property type="term" value="P:proteolysis"/>
    <property type="evidence" value="ECO:0007669"/>
    <property type="project" value="UniProtKB-KW"/>
</dbReference>
<evidence type="ECO:0000256" key="3">
    <source>
        <dbReference type="ARBA" id="ARBA00022692"/>
    </source>
</evidence>
<dbReference type="Pfam" id="PF01694">
    <property type="entry name" value="Rhomboid"/>
    <property type="match status" value="1"/>
</dbReference>
<dbReference type="InterPro" id="IPR022764">
    <property type="entry name" value="Peptidase_S54_rhomboid_dom"/>
</dbReference>
<feature type="domain" description="Peptidase S54 rhomboid" evidence="8">
    <location>
        <begin position="67"/>
        <end position="215"/>
    </location>
</feature>
<keyword evidence="4" id="KW-0378">Hydrolase</keyword>
<evidence type="ECO:0000256" key="2">
    <source>
        <dbReference type="ARBA" id="ARBA00009045"/>
    </source>
</evidence>
<reference evidence="10" key="1">
    <citation type="submission" date="2021-01" db="EMBL/GenBank/DDBJ databases">
        <title>Modified the classification status of verrucomicrobia.</title>
        <authorList>
            <person name="Feng X."/>
        </authorList>
    </citation>
    <scope>NUCLEOTIDE SEQUENCE</scope>
    <source>
        <strain evidence="10">JCM 18052</strain>
    </source>
</reference>
<evidence type="ECO:0000256" key="5">
    <source>
        <dbReference type="ARBA" id="ARBA00022989"/>
    </source>
</evidence>
<dbReference type="EMBL" id="JAENIK010000008">
    <property type="protein sequence ID" value="MBK1815416.1"/>
    <property type="molecule type" value="Genomic_DNA"/>
</dbReference>
<dbReference type="InterPro" id="IPR046483">
    <property type="entry name" value="DUF6576"/>
</dbReference>
<organism evidence="10 11">
    <name type="scientific">Luteolibacter yonseiensis</name>
    <dbReference type="NCBI Taxonomy" id="1144680"/>
    <lineage>
        <taxon>Bacteria</taxon>
        <taxon>Pseudomonadati</taxon>
        <taxon>Verrucomicrobiota</taxon>
        <taxon>Verrucomicrobiia</taxon>
        <taxon>Verrucomicrobiales</taxon>
        <taxon>Verrucomicrobiaceae</taxon>
        <taxon>Luteolibacter</taxon>
    </lineage>
</organism>
<dbReference type="InterPro" id="IPR050925">
    <property type="entry name" value="Rhomboid_protease_S54"/>
</dbReference>
<evidence type="ECO:0000256" key="7">
    <source>
        <dbReference type="SAM" id="Phobius"/>
    </source>
</evidence>
<comment type="caution">
    <text evidence="10">The sequence shown here is derived from an EMBL/GenBank/DDBJ whole genome shotgun (WGS) entry which is preliminary data.</text>
</comment>
<accession>A0A934R340</accession>
<evidence type="ECO:0000313" key="11">
    <source>
        <dbReference type="Proteomes" id="UP000600139"/>
    </source>
</evidence>
<dbReference type="RefSeq" id="WP_200350377.1">
    <property type="nucleotide sequence ID" value="NZ_BAABHZ010000012.1"/>
</dbReference>
<feature type="transmembrane region" description="Helical" evidence="7">
    <location>
        <begin position="25"/>
        <end position="43"/>
    </location>
</feature>
<evidence type="ECO:0000313" key="10">
    <source>
        <dbReference type="EMBL" id="MBK1815416.1"/>
    </source>
</evidence>
<feature type="transmembrane region" description="Helical" evidence="7">
    <location>
        <begin position="137"/>
        <end position="158"/>
    </location>
</feature>
<feature type="transmembrane region" description="Helical" evidence="7">
    <location>
        <begin position="108"/>
        <end position="131"/>
    </location>
</feature>
<evidence type="ECO:0000259" key="8">
    <source>
        <dbReference type="Pfam" id="PF01694"/>
    </source>
</evidence>
<dbReference type="GO" id="GO:0016020">
    <property type="term" value="C:membrane"/>
    <property type="evidence" value="ECO:0007669"/>
    <property type="project" value="UniProtKB-SubCell"/>
</dbReference>
<keyword evidence="3 7" id="KW-0812">Transmembrane</keyword>
<evidence type="ECO:0000259" key="9">
    <source>
        <dbReference type="Pfam" id="PF20216"/>
    </source>
</evidence>
<evidence type="ECO:0000256" key="4">
    <source>
        <dbReference type="ARBA" id="ARBA00022801"/>
    </source>
</evidence>
<dbReference type="AlphaFoldDB" id="A0A934R340"/>
<dbReference type="PANTHER" id="PTHR43731:SF14">
    <property type="entry name" value="PRESENILIN-ASSOCIATED RHOMBOID-LIKE PROTEIN, MITOCHONDRIAL"/>
    <property type="match status" value="1"/>
</dbReference>
<protein>
    <submittedName>
        <fullName evidence="10">Rhomboid family intramembrane serine protease</fullName>
    </submittedName>
</protein>
<comment type="similarity">
    <text evidence="2">Belongs to the peptidase S54 family.</text>
</comment>
<name>A0A934R340_9BACT</name>
<comment type="subcellular location">
    <subcellularLocation>
        <location evidence="1">Membrane</location>
        <topology evidence="1">Multi-pass membrane protein</topology>
    </subcellularLocation>
</comment>
<dbReference type="PANTHER" id="PTHR43731">
    <property type="entry name" value="RHOMBOID PROTEASE"/>
    <property type="match status" value="1"/>
</dbReference>
<evidence type="ECO:0000256" key="1">
    <source>
        <dbReference type="ARBA" id="ARBA00004141"/>
    </source>
</evidence>
<sequence length="290" mass="32141">MGIADRDYQRNTSRRSGFFSQITPAVKWLLILNIGIFVLDAIIERTLGYRWLESYGAFTIQSGIQTGRVWEFITFQFLHGGFFHLLMNCLGIFFFGPWMERWWGTGKFVMFHLLCGVGGALFFALLAVTGVLPGDDLQAPLVGASAGIYGMLVGVAVISPDMRVRLLFPPVELSMRQVALGTLGISAAMILLRIGGNEGGEAGHLGGALAGYVLMRYPHLLGDRGIRIFQPKVTKPKPQPKIRPRSGLEKIRDTEVDLILDKISSHGFQSLTQEEKDLLQQASTQKQSKR</sequence>
<dbReference type="GO" id="GO:0004252">
    <property type="term" value="F:serine-type endopeptidase activity"/>
    <property type="evidence" value="ECO:0007669"/>
    <property type="project" value="InterPro"/>
</dbReference>
<feature type="transmembrane region" description="Helical" evidence="7">
    <location>
        <begin position="77"/>
        <end position="96"/>
    </location>
</feature>
<feature type="domain" description="DUF6576" evidence="9">
    <location>
        <begin position="252"/>
        <end position="283"/>
    </location>
</feature>
<dbReference type="Proteomes" id="UP000600139">
    <property type="component" value="Unassembled WGS sequence"/>
</dbReference>
<proteinExistence type="inferred from homology"/>
<keyword evidence="6 7" id="KW-0472">Membrane</keyword>
<keyword evidence="11" id="KW-1185">Reference proteome</keyword>
<dbReference type="Pfam" id="PF20216">
    <property type="entry name" value="DUF6576"/>
    <property type="match status" value="1"/>
</dbReference>
<dbReference type="InterPro" id="IPR035952">
    <property type="entry name" value="Rhomboid-like_sf"/>
</dbReference>